<evidence type="ECO:0000313" key="2">
    <source>
        <dbReference type="Proteomes" id="UP001152531"/>
    </source>
</evidence>
<proteinExistence type="predicted"/>
<protein>
    <submittedName>
        <fullName evidence="1">Uncharacterized protein</fullName>
    </submittedName>
</protein>
<organism evidence="1 2">
    <name type="scientific">[Candida] jaroonii</name>
    <dbReference type="NCBI Taxonomy" id="467808"/>
    <lineage>
        <taxon>Eukaryota</taxon>
        <taxon>Fungi</taxon>
        <taxon>Dikarya</taxon>
        <taxon>Ascomycota</taxon>
        <taxon>Saccharomycotina</taxon>
        <taxon>Pichiomycetes</taxon>
        <taxon>Debaryomycetaceae</taxon>
        <taxon>Yamadazyma</taxon>
    </lineage>
</organism>
<comment type="caution">
    <text evidence="1">The sequence shown here is derived from an EMBL/GenBank/DDBJ whole genome shotgun (WGS) entry which is preliminary data.</text>
</comment>
<name>A0ACA9Y8P9_9ASCO</name>
<sequence length="561" mass="64277">MWVFIYESKSGTIRRNVEIGSVYTFGRDKDSQSDKFITCESLSISKEQFTFEAIAKDGSNGEPCLKMSFLSKASTIINGIKYKCGKDKSPVIEKFLDIKLSISFRDPDHKITISWIPVKLVAGNMDLSSRIKNLSEKYDFSICEDSSGEAIITTGEVDEKVKALAPNMKILNIKWMEELQGSNEDFLDEKYMEKYEIELPTEKKRPLELVTETMEPEVAETQQSSQRRRKRVKVSKPAFEDLFSFTPMGPEESQVKDTVVEPFEIEENSTRATPTTDAHANDTPTHPSITQSVDSETQMPERQTEEVIPDSDTESSPISLVEETKHDESILVQTSKRKITLSQMKQDDTEIKMEDPEPKKRKLNTNVEFIRAIQATKKEGEDRTNDLSMGDIDEEDIKNRIDDLLIIETFEVRPRPKASEVDNSQKYAGRKNFKTFKKAKKSTQKEIIPLEALPEPKYIPKYQEEEYEEAYLASQFNQISGFDPEVQQPGQFFNDESGMKSNDIFVGDESQSQMLEVPSNRPSPRKSRQRPKPTYTDMDDDEDDDDDDEDSELPRFTFKPT</sequence>
<dbReference type="Proteomes" id="UP001152531">
    <property type="component" value="Unassembled WGS sequence"/>
</dbReference>
<gene>
    <name evidence="1" type="ORF">CLIB1444_06S01574</name>
</gene>
<dbReference type="EMBL" id="CALSDN010000006">
    <property type="protein sequence ID" value="CAH6721411.1"/>
    <property type="molecule type" value="Genomic_DNA"/>
</dbReference>
<keyword evidence="2" id="KW-1185">Reference proteome</keyword>
<evidence type="ECO:0000313" key="1">
    <source>
        <dbReference type="EMBL" id="CAH6721411.1"/>
    </source>
</evidence>
<accession>A0ACA9Y8P9</accession>
<reference evidence="1" key="1">
    <citation type="submission" date="2022-06" db="EMBL/GenBank/DDBJ databases">
        <authorList>
            <person name="Legras J.-L."/>
            <person name="Devillers H."/>
            <person name="Grondin C."/>
        </authorList>
    </citation>
    <scope>NUCLEOTIDE SEQUENCE</scope>
    <source>
        <strain evidence="1">CLIB 1444</strain>
    </source>
</reference>